<dbReference type="Proteomes" id="UP000274556">
    <property type="component" value="Unassembled WGS sequence"/>
</dbReference>
<reference evidence="2 3" key="1">
    <citation type="submission" date="2018-10" db="EMBL/GenBank/DDBJ databases">
        <title>Genomic Encyclopedia of Archaeal and Bacterial Type Strains, Phase II (KMG-II): from individual species to whole genera.</title>
        <authorList>
            <person name="Goeker M."/>
        </authorList>
    </citation>
    <scope>NUCLEOTIDE SEQUENCE [LARGE SCALE GENOMIC DNA]</scope>
    <source>
        <strain evidence="2 3">DSM 235</strain>
    </source>
</reference>
<evidence type="ECO:0000313" key="3">
    <source>
        <dbReference type="Proteomes" id="UP000274556"/>
    </source>
</evidence>
<sequence>MQTSTKTIAMLAIAFLSLGAVGLALGDSDDDDHEKREKGGGWVKSRPDVAPVVNATYSEECGSCHMAYQPGLLPGDAWTQIMSPAGLSNHYGDDASLTDEVRTDITAFLLNNSADQAERSRSRAFAVSANQSVQADGTSLPRITETRYFMHEHDEIPARLVTGNPKVGSFSQCNSCHRGAAEGIYNEKQVSIPGHGRWED</sequence>
<dbReference type="InterPro" id="IPR018588">
    <property type="entry name" value="Dihaem_cytochrome-c"/>
</dbReference>
<name>A0A495V3N8_9GAMM</name>
<proteinExistence type="predicted"/>
<accession>A0A495V3N8</accession>
<evidence type="ECO:0000256" key="1">
    <source>
        <dbReference type="SAM" id="SignalP"/>
    </source>
</evidence>
<organism evidence="2 3">
    <name type="scientific">Thiocapsa rosea</name>
    <dbReference type="NCBI Taxonomy" id="69360"/>
    <lineage>
        <taxon>Bacteria</taxon>
        <taxon>Pseudomonadati</taxon>
        <taxon>Pseudomonadota</taxon>
        <taxon>Gammaproteobacteria</taxon>
        <taxon>Chromatiales</taxon>
        <taxon>Chromatiaceae</taxon>
        <taxon>Thiocapsa</taxon>
    </lineage>
</organism>
<protein>
    <submittedName>
        <fullName evidence="2">Diheme cytochrome c</fullName>
    </submittedName>
</protein>
<feature type="chain" id="PRO_5019782326" evidence="1">
    <location>
        <begin position="27"/>
        <end position="200"/>
    </location>
</feature>
<dbReference type="Pfam" id="PF09626">
    <property type="entry name" value="DHC"/>
    <property type="match status" value="1"/>
</dbReference>
<evidence type="ECO:0000313" key="2">
    <source>
        <dbReference type="EMBL" id="RKT44016.1"/>
    </source>
</evidence>
<keyword evidence="1" id="KW-0732">Signal</keyword>
<dbReference type="SUPFAM" id="SSF48695">
    <property type="entry name" value="Multiheme cytochromes"/>
    <property type="match status" value="1"/>
</dbReference>
<feature type="signal peptide" evidence="1">
    <location>
        <begin position="1"/>
        <end position="26"/>
    </location>
</feature>
<gene>
    <name evidence="2" type="ORF">BDD21_1387</name>
</gene>
<dbReference type="RefSeq" id="WP_120796519.1">
    <property type="nucleotide sequence ID" value="NZ_RBXL01000001.1"/>
</dbReference>
<dbReference type="EMBL" id="RBXL01000001">
    <property type="protein sequence ID" value="RKT44016.1"/>
    <property type="molecule type" value="Genomic_DNA"/>
</dbReference>
<keyword evidence="3" id="KW-1185">Reference proteome</keyword>
<comment type="caution">
    <text evidence="2">The sequence shown here is derived from an EMBL/GenBank/DDBJ whole genome shotgun (WGS) entry which is preliminary data.</text>
</comment>
<dbReference type="InterPro" id="IPR036280">
    <property type="entry name" value="Multihaem_cyt_sf"/>
</dbReference>
<dbReference type="AlphaFoldDB" id="A0A495V3N8"/>
<dbReference type="OrthoDB" id="5296814at2"/>